<feature type="transmembrane region" description="Helical" evidence="1">
    <location>
        <begin position="54"/>
        <end position="73"/>
    </location>
</feature>
<dbReference type="GeneID" id="93162173"/>
<evidence type="ECO:0000313" key="3">
    <source>
        <dbReference type="Proteomes" id="UP000037392"/>
    </source>
</evidence>
<name>A0A0J9C1P2_9FIRM</name>
<feature type="transmembrane region" description="Helical" evidence="1">
    <location>
        <begin position="80"/>
        <end position="101"/>
    </location>
</feature>
<dbReference type="Proteomes" id="UP000037392">
    <property type="component" value="Unassembled WGS sequence"/>
</dbReference>
<keyword evidence="1" id="KW-1133">Transmembrane helix</keyword>
<dbReference type="OrthoDB" id="2058871at2"/>
<dbReference type="EMBL" id="ADLK01000024">
    <property type="protein sequence ID" value="KMW18384.1"/>
    <property type="molecule type" value="Genomic_DNA"/>
</dbReference>
<evidence type="ECO:0000256" key="1">
    <source>
        <dbReference type="SAM" id="Phobius"/>
    </source>
</evidence>
<dbReference type="AlphaFoldDB" id="A0A0J9C1P2"/>
<dbReference type="PATRIC" id="fig|742734.4.peg.3526"/>
<keyword evidence="1" id="KW-0812">Transmembrane</keyword>
<protein>
    <submittedName>
        <fullName evidence="2">Uncharacterized protein</fullName>
    </submittedName>
</protein>
<sequence length="102" mass="11408">MIHMKKLCFKLKQYGTDLVRLGIASWLLTNTMFLLGSHVPFITLDFVRQISLESFLGIWMGIYLCMAFPYLILTGSNARHVSLVPSTAIYIAALALQGSVIL</sequence>
<accession>A0A0J9C1P2</accession>
<reference evidence="2 3" key="1">
    <citation type="submission" date="2011-04" db="EMBL/GenBank/DDBJ databases">
        <title>The Genome Sequence of Clostridium citroniae WAL-19142.</title>
        <authorList>
            <consortium name="The Broad Institute Genome Sequencing Platform"/>
            <person name="Earl A."/>
            <person name="Ward D."/>
            <person name="Feldgarden M."/>
            <person name="Gevers D."/>
            <person name="Warren Y.A."/>
            <person name="Tyrrell K.L."/>
            <person name="Citron D.M."/>
            <person name="Goldstein E.J."/>
            <person name="Daigneault M."/>
            <person name="Allen-Vercoe E."/>
            <person name="Young S.K."/>
            <person name="Zeng Q."/>
            <person name="Gargeya S."/>
            <person name="Fitzgerald M."/>
            <person name="Haas B."/>
            <person name="Abouelleil A."/>
            <person name="Alvarado L."/>
            <person name="Arachchi H.M."/>
            <person name="Berlin A."/>
            <person name="Brown A."/>
            <person name="Chapman S.B."/>
            <person name="Chen Z."/>
            <person name="Dunbar C."/>
            <person name="Freedman E."/>
            <person name="Gearin G."/>
            <person name="Gellesch M."/>
            <person name="Goldberg J."/>
            <person name="Griggs A."/>
            <person name="Gujja S."/>
            <person name="Heilman E.R."/>
            <person name="Heiman D."/>
            <person name="Howarth C."/>
            <person name="Larson L."/>
            <person name="Lui A."/>
            <person name="MacDonald P.J."/>
            <person name="Mehta T."/>
            <person name="Montmayeur A."/>
            <person name="Murphy C."/>
            <person name="Neiman D."/>
            <person name="Pearson M."/>
            <person name="Priest M."/>
            <person name="Roberts A."/>
            <person name="Saif S."/>
            <person name="Shea T."/>
            <person name="Shenoy N."/>
            <person name="Sisk P."/>
            <person name="Stolte C."/>
            <person name="Sykes S."/>
            <person name="White J."/>
            <person name="Yandava C."/>
            <person name="Wortman J."/>
            <person name="Nusbaum C."/>
            <person name="Birren B."/>
        </authorList>
    </citation>
    <scope>NUCLEOTIDE SEQUENCE [LARGE SCALE GENOMIC DNA]</scope>
    <source>
        <strain evidence="2 3">WAL-19142</strain>
    </source>
</reference>
<evidence type="ECO:0000313" key="2">
    <source>
        <dbReference type="EMBL" id="KMW18384.1"/>
    </source>
</evidence>
<feature type="transmembrane region" description="Helical" evidence="1">
    <location>
        <begin position="21"/>
        <end position="42"/>
    </location>
</feature>
<dbReference type="RefSeq" id="WP_007859040.1">
    <property type="nucleotide sequence ID" value="NZ_KQ235879.1"/>
</dbReference>
<organism evidence="2 3">
    <name type="scientific">[Clostridium] citroniae WAL-19142</name>
    <dbReference type="NCBI Taxonomy" id="742734"/>
    <lineage>
        <taxon>Bacteria</taxon>
        <taxon>Bacillati</taxon>
        <taxon>Bacillota</taxon>
        <taxon>Clostridia</taxon>
        <taxon>Lachnospirales</taxon>
        <taxon>Lachnospiraceae</taxon>
        <taxon>Enterocloster</taxon>
    </lineage>
</organism>
<keyword evidence="1" id="KW-0472">Membrane</keyword>
<proteinExistence type="predicted"/>
<gene>
    <name evidence="2" type="ORF">HMPREF9470_03294</name>
</gene>
<comment type="caution">
    <text evidence="2">The sequence shown here is derived from an EMBL/GenBank/DDBJ whole genome shotgun (WGS) entry which is preliminary data.</text>
</comment>